<dbReference type="PROSITE" id="PS50082">
    <property type="entry name" value="WD_REPEATS_2"/>
    <property type="match status" value="1"/>
</dbReference>
<dbReference type="Pfam" id="PF12937">
    <property type="entry name" value="F-box-like"/>
    <property type="match status" value="1"/>
</dbReference>
<dbReference type="SMART" id="SM00256">
    <property type="entry name" value="FBOX"/>
    <property type="match status" value="1"/>
</dbReference>
<dbReference type="InterPro" id="IPR001810">
    <property type="entry name" value="F-box_dom"/>
</dbReference>
<protein>
    <recommendedName>
        <fullName evidence="4">F-box domain-containing protein</fullName>
    </recommendedName>
</protein>
<dbReference type="PROSITE" id="PS50294">
    <property type="entry name" value="WD_REPEATS_REGION"/>
    <property type="match status" value="1"/>
</dbReference>
<dbReference type="SUPFAM" id="SSF81383">
    <property type="entry name" value="F-box domain"/>
    <property type="match status" value="1"/>
</dbReference>
<dbReference type="Pfam" id="PF00400">
    <property type="entry name" value="WD40"/>
    <property type="match status" value="2"/>
</dbReference>
<feature type="domain" description="F-box" evidence="4">
    <location>
        <begin position="23"/>
        <end position="70"/>
    </location>
</feature>
<dbReference type="SMART" id="SM00320">
    <property type="entry name" value="WD40"/>
    <property type="match status" value="6"/>
</dbReference>
<dbReference type="PANTHER" id="PTHR19855">
    <property type="entry name" value="WD40 REPEAT PROTEIN 12, 37"/>
    <property type="match status" value="1"/>
</dbReference>
<accession>A0AAD9VIA3</accession>
<dbReference type="PROSITE" id="PS00678">
    <property type="entry name" value="WD_REPEATS_1"/>
    <property type="match status" value="1"/>
</dbReference>
<organism evidence="5 6">
    <name type="scientific">Odynerus spinipes</name>
    <dbReference type="NCBI Taxonomy" id="1348599"/>
    <lineage>
        <taxon>Eukaryota</taxon>
        <taxon>Metazoa</taxon>
        <taxon>Ecdysozoa</taxon>
        <taxon>Arthropoda</taxon>
        <taxon>Hexapoda</taxon>
        <taxon>Insecta</taxon>
        <taxon>Pterygota</taxon>
        <taxon>Neoptera</taxon>
        <taxon>Endopterygota</taxon>
        <taxon>Hymenoptera</taxon>
        <taxon>Apocrita</taxon>
        <taxon>Aculeata</taxon>
        <taxon>Vespoidea</taxon>
        <taxon>Vespidae</taxon>
        <taxon>Eumeninae</taxon>
        <taxon>Odynerus</taxon>
    </lineage>
</organism>
<dbReference type="PROSITE" id="PS50181">
    <property type="entry name" value="FBOX"/>
    <property type="match status" value="1"/>
</dbReference>
<dbReference type="InterPro" id="IPR036322">
    <property type="entry name" value="WD40_repeat_dom_sf"/>
</dbReference>
<keyword evidence="2" id="KW-0677">Repeat</keyword>
<evidence type="ECO:0000313" key="5">
    <source>
        <dbReference type="EMBL" id="KAK2575614.1"/>
    </source>
</evidence>
<evidence type="ECO:0000256" key="1">
    <source>
        <dbReference type="ARBA" id="ARBA00022574"/>
    </source>
</evidence>
<dbReference type="InterPro" id="IPR015943">
    <property type="entry name" value="WD40/YVTN_repeat-like_dom_sf"/>
</dbReference>
<dbReference type="InterPro" id="IPR036047">
    <property type="entry name" value="F-box-like_dom_sf"/>
</dbReference>
<feature type="repeat" description="WD" evidence="3">
    <location>
        <begin position="252"/>
        <end position="291"/>
    </location>
</feature>
<dbReference type="EMBL" id="JAIFRP010004413">
    <property type="protein sequence ID" value="KAK2575614.1"/>
    <property type="molecule type" value="Genomic_DNA"/>
</dbReference>
<dbReference type="AlphaFoldDB" id="A0AAD9VIA3"/>
<dbReference type="Gene3D" id="2.130.10.10">
    <property type="entry name" value="YVTN repeat-like/Quinoprotein amine dehydrogenase"/>
    <property type="match status" value="2"/>
</dbReference>
<name>A0AAD9VIA3_9HYME</name>
<evidence type="ECO:0000256" key="3">
    <source>
        <dbReference type="PROSITE-ProRule" id="PRU00221"/>
    </source>
</evidence>
<sequence>MCDEEPSLEQKEDDHSEKDDRQTISLLDLPIEIFLHICSFLDAPTLVHNLCLVCKQFYQILNDDLLWKVRISQIWPKTDYPVLPPAEDDELFWKLSCVAIEKQASLWRNENSMEKLSLTNVQYSTIDGLLLMHDGKICISGARDRSLVCWNLPVEENDHVTYTCRDFAHDGWIWDLTAIDNKVYSCSWDRSIKAWALTPTGLFHFKTYEMIVSGALLCVASCPDLPVFATGSFCKTVLVFDSRAGYSPIARYRPHQRAVIRLAMSSNHILSASEDRTVSIWDLRAEKTMKTITISKESFPMSMSMHKDLIYVGDSSAKLHVLDPKKDFEPVKCYETEHKKGITGVHFTPGCVITSSMDKTVRISSPTDPPQHLTTLTCGYGEIASIDYLNGVLAVSGTEGIEIWRPRIIT</sequence>
<dbReference type="InterPro" id="IPR019775">
    <property type="entry name" value="WD40_repeat_CS"/>
</dbReference>
<dbReference type="SUPFAM" id="SSF50978">
    <property type="entry name" value="WD40 repeat-like"/>
    <property type="match status" value="1"/>
</dbReference>
<reference evidence="5" key="1">
    <citation type="submission" date="2021-08" db="EMBL/GenBank/DDBJ databases">
        <authorList>
            <person name="Misof B."/>
            <person name="Oliver O."/>
            <person name="Podsiadlowski L."/>
            <person name="Donath A."/>
            <person name="Peters R."/>
            <person name="Mayer C."/>
            <person name="Rust J."/>
            <person name="Gunkel S."/>
            <person name="Lesny P."/>
            <person name="Martin S."/>
            <person name="Oeyen J.P."/>
            <person name="Petersen M."/>
            <person name="Panagiotis P."/>
            <person name="Wilbrandt J."/>
            <person name="Tanja T."/>
        </authorList>
    </citation>
    <scope>NUCLEOTIDE SEQUENCE</scope>
    <source>
        <strain evidence="5">GBR_01_08_01A</strain>
        <tissue evidence="5">Thorax + abdomen</tissue>
    </source>
</reference>
<dbReference type="Proteomes" id="UP001258017">
    <property type="component" value="Unassembled WGS sequence"/>
</dbReference>
<dbReference type="Gene3D" id="1.20.1280.50">
    <property type="match status" value="1"/>
</dbReference>
<gene>
    <name evidence="5" type="ORF">KPH14_011318</name>
</gene>
<evidence type="ECO:0000259" key="4">
    <source>
        <dbReference type="PROSITE" id="PS50181"/>
    </source>
</evidence>
<keyword evidence="6" id="KW-1185">Reference proteome</keyword>
<dbReference type="PANTHER" id="PTHR19855:SF34">
    <property type="entry name" value="F-BOX_WD REPEAT-CONTAINING PROTEIN 9"/>
    <property type="match status" value="1"/>
</dbReference>
<dbReference type="InterPro" id="IPR001680">
    <property type="entry name" value="WD40_rpt"/>
</dbReference>
<evidence type="ECO:0000313" key="6">
    <source>
        <dbReference type="Proteomes" id="UP001258017"/>
    </source>
</evidence>
<keyword evidence="1 3" id="KW-0853">WD repeat</keyword>
<reference evidence="5" key="2">
    <citation type="journal article" date="2023" name="Commun. Biol.">
        <title>Intrasexual cuticular hydrocarbon dimorphism in a wasp sheds light on hydrocarbon biosynthesis genes in Hymenoptera.</title>
        <authorList>
            <person name="Moris V.C."/>
            <person name="Podsiadlowski L."/>
            <person name="Martin S."/>
            <person name="Oeyen J.P."/>
            <person name="Donath A."/>
            <person name="Petersen M."/>
            <person name="Wilbrandt J."/>
            <person name="Misof B."/>
            <person name="Liedtke D."/>
            <person name="Thamm M."/>
            <person name="Scheiner R."/>
            <person name="Schmitt T."/>
            <person name="Niehuis O."/>
        </authorList>
    </citation>
    <scope>NUCLEOTIDE SEQUENCE</scope>
    <source>
        <strain evidence="5">GBR_01_08_01A</strain>
    </source>
</reference>
<proteinExistence type="predicted"/>
<comment type="caution">
    <text evidence="5">The sequence shown here is derived from an EMBL/GenBank/DDBJ whole genome shotgun (WGS) entry which is preliminary data.</text>
</comment>
<evidence type="ECO:0000256" key="2">
    <source>
        <dbReference type="ARBA" id="ARBA00022737"/>
    </source>
</evidence>